<name>A0A0F9UXP5_9ZZZZ</name>
<organism evidence="1">
    <name type="scientific">marine sediment metagenome</name>
    <dbReference type="NCBI Taxonomy" id="412755"/>
    <lineage>
        <taxon>unclassified sequences</taxon>
        <taxon>metagenomes</taxon>
        <taxon>ecological metagenomes</taxon>
    </lineage>
</organism>
<proteinExistence type="predicted"/>
<reference evidence="1" key="1">
    <citation type="journal article" date="2015" name="Nature">
        <title>Complex archaea that bridge the gap between prokaryotes and eukaryotes.</title>
        <authorList>
            <person name="Spang A."/>
            <person name="Saw J.H."/>
            <person name="Jorgensen S.L."/>
            <person name="Zaremba-Niedzwiedzka K."/>
            <person name="Martijn J."/>
            <person name="Lind A.E."/>
            <person name="van Eijk R."/>
            <person name="Schleper C."/>
            <person name="Guy L."/>
            <person name="Ettema T.J."/>
        </authorList>
    </citation>
    <scope>NUCLEOTIDE SEQUENCE</scope>
</reference>
<dbReference type="EMBL" id="LAZR01000763">
    <property type="protein sequence ID" value="KKN58393.1"/>
    <property type="molecule type" value="Genomic_DNA"/>
</dbReference>
<comment type="caution">
    <text evidence="1">The sequence shown here is derived from an EMBL/GenBank/DDBJ whole genome shotgun (WGS) entry which is preliminary data.</text>
</comment>
<dbReference type="AlphaFoldDB" id="A0A0F9UXP5"/>
<evidence type="ECO:0000313" key="1">
    <source>
        <dbReference type="EMBL" id="KKN58393.1"/>
    </source>
</evidence>
<protein>
    <submittedName>
        <fullName evidence="1">Uncharacterized protein</fullName>
    </submittedName>
</protein>
<accession>A0A0F9UXP5</accession>
<gene>
    <name evidence="1" type="ORF">LCGC14_0552060</name>
</gene>
<sequence>MHYGEGMNTQKITQRPNADDIVLSASGNRWLAIGIGAERFFNDYELAWLWVKVARDEGRMRRVWIDNAYGLRPLVELGEEM</sequence>